<keyword evidence="4 6" id="KW-1133">Transmembrane helix</keyword>
<feature type="transmembrane region" description="Helical" evidence="6">
    <location>
        <begin position="237"/>
        <end position="259"/>
    </location>
</feature>
<dbReference type="RefSeq" id="WP_100669496.1">
    <property type="nucleotide sequence ID" value="NZ_CP024955.1"/>
</dbReference>
<dbReference type="InterPro" id="IPR002781">
    <property type="entry name" value="TM_pro_TauE-like"/>
</dbReference>
<evidence type="ECO:0000256" key="3">
    <source>
        <dbReference type="ARBA" id="ARBA00022692"/>
    </source>
</evidence>
<dbReference type="Proteomes" id="UP000231932">
    <property type="component" value="Chromosome"/>
</dbReference>
<dbReference type="PANTHER" id="PTHR43701:SF13">
    <property type="entry name" value="MEMBRANE TRANSPORTER PROTEIN YRKJ-RELATED"/>
    <property type="match status" value="1"/>
</dbReference>
<dbReference type="AlphaFoldDB" id="A0A2K8NBA1"/>
<feature type="transmembrane region" description="Helical" evidence="6">
    <location>
        <begin position="206"/>
        <end position="225"/>
    </location>
</feature>
<keyword evidence="5 6" id="KW-0472">Membrane</keyword>
<dbReference type="KEGG" id="kyr:CVV65_12380"/>
<feature type="transmembrane region" description="Helical" evidence="6">
    <location>
        <begin position="52"/>
        <end position="70"/>
    </location>
</feature>
<dbReference type="EMBL" id="CP024955">
    <property type="protein sequence ID" value="ATY86591.1"/>
    <property type="molecule type" value="Genomic_DNA"/>
</dbReference>
<dbReference type="InterPro" id="IPR051598">
    <property type="entry name" value="TSUP/Inactive_protease-like"/>
</dbReference>
<dbReference type="GO" id="GO:0005886">
    <property type="term" value="C:plasma membrane"/>
    <property type="evidence" value="ECO:0007669"/>
    <property type="project" value="UniProtKB-SubCell"/>
</dbReference>
<feature type="transmembrane region" description="Helical" evidence="6">
    <location>
        <begin position="107"/>
        <end position="125"/>
    </location>
</feature>
<feature type="transmembrane region" description="Helical" evidence="6">
    <location>
        <begin position="6"/>
        <end position="32"/>
    </location>
</feature>
<comment type="subcellular location">
    <subcellularLocation>
        <location evidence="6">Cell membrane</location>
        <topology evidence="6">Multi-pass membrane protein</topology>
    </subcellularLocation>
    <subcellularLocation>
        <location evidence="1">Membrane</location>
        <topology evidence="1">Multi-pass membrane protein</topology>
    </subcellularLocation>
</comment>
<protein>
    <recommendedName>
        <fullName evidence="6">Probable membrane transporter protein</fullName>
    </recommendedName>
</protein>
<feature type="transmembrane region" description="Helical" evidence="6">
    <location>
        <begin position="181"/>
        <end position="200"/>
    </location>
</feature>
<dbReference type="Pfam" id="PF01925">
    <property type="entry name" value="TauE"/>
    <property type="match status" value="1"/>
</dbReference>
<keyword evidence="3 6" id="KW-0812">Transmembrane</keyword>
<evidence type="ECO:0000313" key="7">
    <source>
        <dbReference type="EMBL" id="ATY86591.1"/>
    </source>
</evidence>
<organism evidence="7 8">
    <name type="scientific">Kyrpidia spormannii</name>
    <dbReference type="NCBI Taxonomy" id="2055160"/>
    <lineage>
        <taxon>Bacteria</taxon>
        <taxon>Bacillati</taxon>
        <taxon>Bacillota</taxon>
        <taxon>Bacilli</taxon>
        <taxon>Bacillales</taxon>
        <taxon>Alicyclobacillaceae</taxon>
        <taxon>Kyrpidia</taxon>
    </lineage>
</organism>
<reference evidence="8" key="1">
    <citation type="submission" date="2017-11" db="EMBL/GenBank/DDBJ databases">
        <title>Complete Genome Sequence of Kyrpidia sp. Strain EA-1, a thermophilic, hydrogen-oxidizing Bacterium, isolated from the Azores.</title>
        <authorList>
            <person name="Reiner J.E."/>
            <person name="Lapp C.J."/>
            <person name="Bunk B."/>
            <person name="Gescher J."/>
        </authorList>
    </citation>
    <scope>NUCLEOTIDE SEQUENCE [LARGE SCALE GENOMIC DNA]</scope>
    <source>
        <strain evidence="8">EA-1</strain>
    </source>
</reference>
<gene>
    <name evidence="7" type="ORF">CVV65_12380</name>
</gene>
<name>A0A2K8NBA1_9BACL</name>
<evidence type="ECO:0000256" key="2">
    <source>
        <dbReference type="ARBA" id="ARBA00009142"/>
    </source>
</evidence>
<sequence length="260" mass="26647">MTIELATTLIVIGVIGALLSGMLGIGGAIVNYPMILYIPPMLGLPGYNPHEVAGIVALQVLFSTLSAVIAQRGDEVIHRQLVLIMGISVLVGSFLGGYGAKFLSGNIVNIIYAILATAAAILMSLPKRGSEDLALHEIEFNKTVAVVSSLTVGLAAGIVGAGGAFLLVPVMLQILKIPTRVTIASSLAITFLSSIGSSVGKVLAGGIPWTAAAIVVVASVVVAPLGVKVGRMMDVRVLRAVLGVVIIAVTVKIWTGILLP</sequence>
<keyword evidence="6" id="KW-1003">Cell membrane</keyword>
<feature type="transmembrane region" description="Helical" evidence="6">
    <location>
        <begin position="145"/>
        <end position="169"/>
    </location>
</feature>
<evidence type="ECO:0000256" key="1">
    <source>
        <dbReference type="ARBA" id="ARBA00004141"/>
    </source>
</evidence>
<comment type="similarity">
    <text evidence="2 6">Belongs to the 4-toluene sulfonate uptake permease (TSUP) (TC 2.A.102) family.</text>
</comment>
<evidence type="ECO:0000256" key="4">
    <source>
        <dbReference type="ARBA" id="ARBA00022989"/>
    </source>
</evidence>
<keyword evidence="8" id="KW-1185">Reference proteome</keyword>
<accession>A0A2K8NBA1</accession>
<proteinExistence type="inferred from homology"/>
<dbReference type="OrthoDB" id="9792581at2"/>
<dbReference type="PANTHER" id="PTHR43701">
    <property type="entry name" value="MEMBRANE TRANSPORTER PROTEIN MJ0441-RELATED"/>
    <property type="match status" value="1"/>
</dbReference>
<evidence type="ECO:0000256" key="5">
    <source>
        <dbReference type="ARBA" id="ARBA00023136"/>
    </source>
</evidence>
<feature type="transmembrane region" description="Helical" evidence="6">
    <location>
        <begin position="76"/>
        <end position="95"/>
    </location>
</feature>
<evidence type="ECO:0000313" key="8">
    <source>
        <dbReference type="Proteomes" id="UP000231932"/>
    </source>
</evidence>
<evidence type="ECO:0000256" key="6">
    <source>
        <dbReference type="RuleBase" id="RU363041"/>
    </source>
</evidence>